<dbReference type="InterPro" id="IPR004840">
    <property type="entry name" value="Amino_acid_permease_CS"/>
</dbReference>
<comment type="subcellular location">
    <subcellularLocation>
        <location evidence="1">Membrane</location>
        <topology evidence="1">Multi-pass membrane protein</topology>
    </subcellularLocation>
</comment>
<keyword evidence="4 6" id="KW-1133">Transmembrane helix</keyword>
<feature type="transmembrane region" description="Helical" evidence="6">
    <location>
        <begin position="125"/>
        <end position="145"/>
    </location>
</feature>
<evidence type="ECO:0000256" key="1">
    <source>
        <dbReference type="ARBA" id="ARBA00004141"/>
    </source>
</evidence>
<gene>
    <name evidence="8" type="ORF">OQ497_10245</name>
</gene>
<dbReference type="PIRSF" id="PIRSF006060">
    <property type="entry name" value="AA_transporter"/>
    <property type="match status" value="1"/>
</dbReference>
<feature type="transmembrane region" description="Helical" evidence="6">
    <location>
        <begin position="98"/>
        <end position="119"/>
    </location>
</feature>
<dbReference type="InterPro" id="IPR004841">
    <property type="entry name" value="AA-permease/SLC12A_dom"/>
</dbReference>
<evidence type="ECO:0000256" key="2">
    <source>
        <dbReference type="ARBA" id="ARBA00022448"/>
    </source>
</evidence>
<sequence>MPDNNKNAVTTNTDGLQSRHIAMIALGGVIGAGLFVGSSAAISVTGPAVLVTFLAVGILVVLIMRMLGEMVAAHPGKGSFVAYIRASFGPRLGFTAGWLYWFFWIVVLGSEAIAGALIVQDWLQLPIWVLAIGLIIILKLINFAAPRVFGECEFWLSLIKVMSILLFIGIAALFVGHVFGPGVPAASNFLGHGGFFPFGPASVLAIVPTILFTMMGSEIATVAAAESHEPGQNVARVTRSIGARVTLFYLASVAMVLLVVPWQNIEPGKSPFVTAMDVMGIPGAGVIMRIIVLSAILSCMNSSMYVTSRILTELAASGDAPARLARTGKTETPRLAVVISSIAGTLVAFSSILAPDTIFAFLLSCSGGVILVVYSMIVAAYIRTRGRAEKTGDTANYTLLLFPYINYGTLIAVTLVFIAMLWGHNERMTAIASLGTSLACYALACLITRRTAQEQTVLSDKKTA</sequence>
<feature type="transmembrane region" description="Helical" evidence="6">
    <location>
        <begin position="48"/>
        <end position="67"/>
    </location>
</feature>
<evidence type="ECO:0000256" key="3">
    <source>
        <dbReference type="ARBA" id="ARBA00022692"/>
    </source>
</evidence>
<keyword evidence="5 6" id="KW-0472">Membrane</keyword>
<dbReference type="PANTHER" id="PTHR43495:SF5">
    <property type="entry name" value="GAMMA-AMINOBUTYRIC ACID PERMEASE"/>
    <property type="match status" value="1"/>
</dbReference>
<feature type="transmembrane region" description="Helical" evidence="6">
    <location>
        <begin position="394"/>
        <end position="422"/>
    </location>
</feature>
<feature type="domain" description="Amino acid permease/ SLC12A" evidence="7">
    <location>
        <begin position="20"/>
        <end position="424"/>
    </location>
</feature>
<reference evidence="8 9" key="1">
    <citation type="submission" date="2022-11" db="EMBL/GenBank/DDBJ databases">
        <title>Genome sequencing of Acetobacter type strain.</title>
        <authorList>
            <person name="Heo J."/>
            <person name="Lee D."/>
            <person name="Han B.-H."/>
            <person name="Hong S.-B."/>
            <person name="Kwon S.-W."/>
        </authorList>
    </citation>
    <scope>NUCLEOTIDE SEQUENCE [LARGE SCALE GENOMIC DNA]</scope>
    <source>
        <strain evidence="8 9">KACC 21253</strain>
    </source>
</reference>
<keyword evidence="2" id="KW-0813">Transport</keyword>
<dbReference type="Proteomes" id="UP001301152">
    <property type="component" value="Unassembled WGS sequence"/>
</dbReference>
<evidence type="ECO:0000313" key="8">
    <source>
        <dbReference type="EMBL" id="MCX2564337.1"/>
    </source>
</evidence>
<protein>
    <submittedName>
        <fullName evidence="8">Amino acid permease</fullName>
    </submittedName>
</protein>
<dbReference type="PANTHER" id="PTHR43495">
    <property type="entry name" value="GABA PERMEASE"/>
    <property type="match status" value="1"/>
</dbReference>
<feature type="transmembrane region" description="Helical" evidence="6">
    <location>
        <begin position="199"/>
        <end position="220"/>
    </location>
</feature>
<feature type="transmembrane region" description="Helical" evidence="6">
    <location>
        <begin position="335"/>
        <end position="353"/>
    </location>
</feature>
<evidence type="ECO:0000256" key="6">
    <source>
        <dbReference type="SAM" id="Phobius"/>
    </source>
</evidence>
<evidence type="ECO:0000256" key="5">
    <source>
        <dbReference type="ARBA" id="ARBA00023136"/>
    </source>
</evidence>
<dbReference type="PROSITE" id="PS00218">
    <property type="entry name" value="AMINO_ACID_PERMEASE_1"/>
    <property type="match status" value="1"/>
</dbReference>
<feature type="transmembrane region" description="Helical" evidence="6">
    <location>
        <begin position="280"/>
        <end position="300"/>
    </location>
</feature>
<dbReference type="Pfam" id="PF00324">
    <property type="entry name" value="AA_permease"/>
    <property type="match status" value="1"/>
</dbReference>
<keyword evidence="3 6" id="KW-0812">Transmembrane</keyword>
<dbReference type="EMBL" id="JAPIUZ010000005">
    <property type="protein sequence ID" value="MCX2564337.1"/>
    <property type="molecule type" value="Genomic_DNA"/>
</dbReference>
<accession>A0ABT3QGC7</accession>
<keyword evidence="9" id="KW-1185">Reference proteome</keyword>
<evidence type="ECO:0000256" key="4">
    <source>
        <dbReference type="ARBA" id="ARBA00022989"/>
    </source>
</evidence>
<evidence type="ECO:0000313" key="9">
    <source>
        <dbReference type="Proteomes" id="UP001301152"/>
    </source>
</evidence>
<feature type="transmembrane region" description="Helical" evidence="6">
    <location>
        <begin position="428"/>
        <end position="447"/>
    </location>
</feature>
<name>A0ABT3QGC7_9PROT</name>
<evidence type="ECO:0000259" key="7">
    <source>
        <dbReference type="Pfam" id="PF00324"/>
    </source>
</evidence>
<organism evidence="8 9">
    <name type="scientific">Acetobacter thailandicus</name>
    <dbReference type="NCBI Taxonomy" id="1502842"/>
    <lineage>
        <taxon>Bacteria</taxon>
        <taxon>Pseudomonadati</taxon>
        <taxon>Pseudomonadota</taxon>
        <taxon>Alphaproteobacteria</taxon>
        <taxon>Acetobacterales</taxon>
        <taxon>Acetobacteraceae</taxon>
        <taxon>Acetobacter</taxon>
    </lineage>
</organism>
<comment type="caution">
    <text evidence="8">The sequence shown here is derived from an EMBL/GenBank/DDBJ whole genome shotgun (WGS) entry which is preliminary data.</text>
</comment>
<dbReference type="Gene3D" id="1.20.1740.10">
    <property type="entry name" value="Amino acid/polyamine transporter I"/>
    <property type="match status" value="1"/>
</dbReference>
<proteinExistence type="predicted"/>
<feature type="transmembrane region" description="Helical" evidence="6">
    <location>
        <begin position="21"/>
        <end position="42"/>
    </location>
</feature>
<feature type="transmembrane region" description="Helical" evidence="6">
    <location>
        <begin position="157"/>
        <end position="179"/>
    </location>
</feature>
<dbReference type="RefSeq" id="WP_173559768.1">
    <property type="nucleotide sequence ID" value="NZ_JAERKX010000006.1"/>
</dbReference>
<feature type="transmembrane region" description="Helical" evidence="6">
    <location>
        <begin position="359"/>
        <end position="382"/>
    </location>
</feature>
<feature type="transmembrane region" description="Helical" evidence="6">
    <location>
        <begin position="241"/>
        <end position="260"/>
    </location>
</feature>